<dbReference type="PANTHER" id="PTHR10306:SF17">
    <property type="entry name" value="MARVEL DOMAIN-CONTAINING PROTEIN"/>
    <property type="match status" value="1"/>
</dbReference>
<organism evidence="10 11">
    <name type="scientific">Cloeon dipterum</name>
    <dbReference type="NCBI Taxonomy" id="197152"/>
    <lineage>
        <taxon>Eukaryota</taxon>
        <taxon>Metazoa</taxon>
        <taxon>Ecdysozoa</taxon>
        <taxon>Arthropoda</taxon>
        <taxon>Hexapoda</taxon>
        <taxon>Insecta</taxon>
        <taxon>Pterygota</taxon>
        <taxon>Palaeoptera</taxon>
        <taxon>Ephemeroptera</taxon>
        <taxon>Pisciforma</taxon>
        <taxon>Baetidae</taxon>
        <taxon>Cloeon</taxon>
    </lineage>
</organism>
<reference evidence="10 11" key="1">
    <citation type="submission" date="2020-04" db="EMBL/GenBank/DDBJ databases">
        <authorList>
            <person name="Alioto T."/>
            <person name="Alioto T."/>
            <person name="Gomez Garrido J."/>
        </authorList>
    </citation>
    <scope>NUCLEOTIDE SEQUENCE [LARGE SCALE GENOMIC DNA]</scope>
</reference>
<feature type="transmembrane region" description="Helical" evidence="8">
    <location>
        <begin position="76"/>
        <end position="94"/>
    </location>
</feature>
<evidence type="ECO:0000256" key="2">
    <source>
        <dbReference type="ARBA" id="ARBA00006476"/>
    </source>
</evidence>
<sequence length="283" mass="31224">MASQVSANSLFLTQLESNAFLFKLQGYDPETQQDMPSQYDTGMQPPGPSGGLLQNLKSSMQINLDIFREPRGVMRIIHFVFSLFAIISICSYDNEVTFSVKCPPPAPANVVKFPYDYPFKLDHLSRQVACTHPADRYLTLYGDFSSDAEFFVAVGVLSLLGAAAAAAGYALYEAKYQSNPLIPLADFGGTALLALLWLSASAAWANGLSGIKHSTDPGILMRTVQCAKDDFCTTVTTGSFSGLNTSVILGFLNFFLWTADLWFVYKETPWFKMRQQPLDQQIN</sequence>
<evidence type="ECO:0000256" key="4">
    <source>
        <dbReference type="ARBA" id="ARBA00022989"/>
    </source>
</evidence>
<keyword evidence="3 7" id="KW-0812">Transmembrane</keyword>
<keyword evidence="4 8" id="KW-1133">Transmembrane helix</keyword>
<dbReference type="Pfam" id="PF01284">
    <property type="entry name" value="MARVEL"/>
    <property type="match status" value="1"/>
</dbReference>
<evidence type="ECO:0000259" key="9">
    <source>
        <dbReference type="PROSITE" id="PS51225"/>
    </source>
</evidence>
<feature type="transmembrane region" description="Helical" evidence="8">
    <location>
        <begin position="247"/>
        <end position="265"/>
    </location>
</feature>
<protein>
    <recommendedName>
        <fullName evidence="9">MARVEL domain-containing protein</fullName>
    </recommendedName>
</protein>
<dbReference type="EMBL" id="CADEPI010000312">
    <property type="protein sequence ID" value="CAB3383502.1"/>
    <property type="molecule type" value="Genomic_DNA"/>
</dbReference>
<evidence type="ECO:0000256" key="7">
    <source>
        <dbReference type="PROSITE-ProRule" id="PRU00581"/>
    </source>
</evidence>
<comment type="subcellular location">
    <subcellularLocation>
        <location evidence="1">Membrane</location>
        <topology evidence="1">Multi-pass membrane protein</topology>
    </subcellularLocation>
</comment>
<feature type="domain" description="MARVEL" evidence="9">
    <location>
        <begin position="66"/>
        <end position="269"/>
    </location>
</feature>
<evidence type="ECO:0000256" key="5">
    <source>
        <dbReference type="ARBA" id="ARBA00023136"/>
    </source>
</evidence>
<feature type="transmembrane region" description="Helical" evidence="8">
    <location>
        <begin position="184"/>
        <end position="205"/>
    </location>
</feature>
<comment type="caution">
    <text evidence="10">The sequence shown here is derived from an EMBL/GenBank/DDBJ whole genome shotgun (WGS) entry which is preliminary data.</text>
</comment>
<dbReference type="PRINTS" id="PR00220">
    <property type="entry name" value="SYNAPTOPHYSN"/>
</dbReference>
<dbReference type="Proteomes" id="UP000494165">
    <property type="component" value="Unassembled WGS sequence"/>
</dbReference>
<evidence type="ECO:0000256" key="1">
    <source>
        <dbReference type="ARBA" id="ARBA00004141"/>
    </source>
</evidence>
<accession>A0A8S1DSJ4</accession>
<keyword evidence="6" id="KW-0325">Glycoprotein</keyword>
<dbReference type="PROSITE" id="PS51225">
    <property type="entry name" value="MARVEL"/>
    <property type="match status" value="1"/>
</dbReference>
<dbReference type="PANTHER" id="PTHR10306">
    <property type="entry name" value="SYNAPTOPHYSIN"/>
    <property type="match status" value="1"/>
</dbReference>
<evidence type="ECO:0000313" key="10">
    <source>
        <dbReference type="EMBL" id="CAB3383502.1"/>
    </source>
</evidence>
<evidence type="ECO:0000256" key="3">
    <source>
        <dbReference type="ARBA" id="ARBA00022692"/>
    </source>
</evidence>
<dbReference type="AlphaFoldDB" id="A0A8S1DSJ4"/>
<evidence type="ECO:0000256" key="6">
    <source>
        <dbReference type="ARBA" id="ARBA00023180"/>
    </source>
</evidence>
<proteinExistence type="inferred from homology"/>
<dbReference type="OrthoDB" id="10006326at2759"/>
<evidence type="ECO:0000256" key="8">
    <source>
        <dbReference type="SAM" id="Phobius"/>
    </source>
</evidence>
<evidence type="ECO:0000313" key="11">
    <source>
        <dbReference type="Proteomes" id="UP000494165"/>
    </source>
</evidence>
<dbReference type="InterPro" id="IPR001285">
    <property type="entry name" value="Synaptophysin/porin"/>
</dbReference>
<comment type="similarity">
    <text evidence="2">Belongs to the synaptophysin/synaptobrevin family.</text>
</comment>
<name>A0A8S1DSJ4_9INSE</name>
<keyword evidence="5 7" id="KW-0472">Membrane</keyword>
<gene>
    <name evidence="10" type="ORF">CLODIP_2_CD04861</name>
</gene>
<dbReference type="GO" id="GO:0030672">
    <property type="term" value="C:synaptic vesicle membrane"/>
    <property type="evidence" value="ECO:0007669"/>
    <property type="project" value="TreeGrafter"/>
</dbReference>
<dbReference type="InterPro" id="IPR008253">
    <property type="entry name" value="Marvel"/>
</dbReference>
<keyword evidence="11" id="KW-1185">Reference proteome</keyword>
<feature type="transmembrane region" description="Helical" evidence="8">
    <location>
        <begin position="150"/>
        <end position="172"/>
    </location>
</feature>